<dbReference type="GO" id="GO:0070876">
    <property type="term" value="C:SOSS complex"/>
    <property type="evidence" value="ECO:0007669"/>
    <property type="project" value="TreeGrafter"/>
</dbReference>
<sequence length="149" mass="16764">MDTDGTLPFVVNLPPKDRFEPTTVIGKLEPNQRQISLVVIVLRIQANPQKTREGHEIHSFKVADRTGSVTLNVWNTAGQLISPGDILRLQNCITQVFKNELCVKPGRSGIITKIDEFTMDFKEDPDMSVFTPSMEPMNNTNKRPVQLMS</sequence>
<protein>
    <submittedName>
        <fullName evidence="2">Uncharacterized protein</fullName>
    </submittedName>
</protein>
<dbReference type="GO" id="GO:0010212">
    <property type="term" value="P:response to ionizing radiation"/>
    <property type="evidence" value="ECO:0007669"/>
    <property type="project" value="TreeGrafter"/>
</dbReference>
<dbReference type="Gene3D" id="2.40.50.140">
    <property type="entry name" value="Nucleic acid-binding proteins"/>
    <property type="match status" value="1"/>
</dbReference>
<dbReference type="PANTHER" id="PTHR13356:SF0">
    <property type="entry name" value="SOSS COMPLEX SUBUNIT B HOMOLOG"/>
    <property type="match status" value="1"/>
</dbReference>
<dbReference type="EMBL" id="CAJNOR010011238">
    <property type="protein sequence ID" value="CAF1659927.1"/>
    <property type="molecule type" value="Genomic_DNA"/>
</dbReference>
<evidence type="ECO:0000313" key="4">
    <source>
        <dbReference type="Proteomes" id="UP000663828"/>
    </source>
</evidence>
<evidence type="ECO:0000313" key="2">
    <source>
        <dbReference type="EMBL" id="CAF1224752.1"/>
    </source>
</evidence>
<gene>
    <name evidence="2" type="ORF">EDS130_LOCUS26614</name>
    <name evidence="3" type="ORF">XAT740_LOCUS56655</name>
</gene>
<evidence type="ECO:0000313" key="3">
    <source>
        <dbReference type="EMBL" id="CAF1659927.1"/>
    </source>
</evidence>
<keyword evidence="4" id="KW-1185">Reference proteome</keyword>
<dbReference type="InterPro" id="IPR012340">
    <property type="entry name" value="NA-bd_OB-fold"/>
</dbReference>
<evidence type="ECO:0000313" key="5">
    <source>
        <dbReference type="Proteomes" id="UP000663852"/>
    </source>
</evidence>
<dbReference type="OrthoDB" id="295715at2759"/>
<organism evidence="2 5">
    <name type="scientific">Adineta ricciae</name>
    <name type="common">Rotifer</name>
    <dbReference type="NCBI Taxonomy" id="249248"/>
    <lineage>
        <taxon>Eukaryota</taxon>
        <taxon>Metazoa</taxon>
        <taxon>Spiralia</taxon>
        <taxon>Gnathifera</taxon>
        <taxon>Rotifera</taxon>
        <taxon>Eurotatoria</taxon>
        <taxon>Bdelloidea</taxon>
        <taxon>Adinetida</taxon>
        <taxon>Adinetidae</taxon>
        <taxon>Adineta</taxon>
    </lineage>
</organism>
<keyword evidence="1" id="KW-0238">DNA-binding</keyword>
<evidence type="ECO:0000256" key="1">
    <source>
        <dbReference type="ARBA" id="ARBA00023125"/>
    </source>
</evidence>
<dbReference type="Proteomes" id="UP000663852">
    <property type="component" value="Unassembled WGS sequence"/>
</dbReference>
<dbReference type="GO" id="GO:0044818">
    <property type="term" value="P:mitotic G2/M transition checkpoint"/>
    <property type="evidence" value="ECO:0007669"/>
    <property type="project" value="TreeGrafter"/>
</dbReference>
<accession>A0A814Y537</accession>
<name>A0A814Y537_ADIRI</name>
<proteinExistence type="predicted"/>
<dbReference type="GO" id="GO:0003677">
    <property type="term" value="F:DNA binding"/>
    <property type="evidence" value="ECO:0007669"/>
    <property type="project" value="UniProtKB-KW"/>
</dbReference>
<dbReference type="InterPro" id="IPR051231">
    <property type="entry name" value="SOSS-B"/>
</dbReference>
<dbReference type="GO" id="GO:0000724">
    <property type="term" value="P:double-strand break repair via homologous recombination"/>
    <property type="evidence" value="ECO:0007669"/>
    <property type="project" value="TreeGrafter"/>
</dbReference>
<dbReference type="PANTHER" id="PTHR13356">
    <property type="entry name" value="OB FOLD NUCLEIC ACID BINDING PROTEIN-RELATED"/>
    <property type="match status" value="1"/>
</dbReference>
<dbReference type="AlphaFoldDB" id="A0A814Y537"/>
<reference evidence="2" key="1">
    <citation type="submission" date="2021-02" db="EMBL/GenBank/DDBJ databases">
        <authorList>
            <person name="Nowell W R."/>
        </authorList>
    </citation>
    <scope>NUCLEOTIDE SEQUENCE</scope>
</reference>
<comment type="caution">
    <text evidence="2">The sequence shown here is derived from an EMBL/GenBank/DDBJ whole genome shotgun (WGS) entry which is preliminary data.</text>
</comment>
<dbReference type="SUPFAM" id="SSF50249">
    <property type="entry name" value="Nucleic acid-binding proteins"/>
    <property type="match status" value="1"/>
</dbReference>
<dbReference type="Proteomes" id="UP000663828">
    <property type="component" value="Unassembled WGS sequence"/>
</dbReference>
<dbReference type="EMBL" id="CAJNOJ010000162">
    <property type="protein sequence ID" value="CAF1224752.1"/>
    <property type="molecule type" value="Genomic_DNA"/>
</dbReference>